<dbReference type="RefSeq" id="WP_273928760.1">
    <property type="nucleotide sequence ID" value="NZ_JAQSIO010000009.1"/>
</dbReference>
<dbReference type="Pfam" id="PF01323">
    <property type="entry name" value="DSBA"/>
    <property type="match status" value="1"/>
</dbReference>
<name>A0ABT5MJH5_9BURK</name>
<dbReference type="InterPro" id="IPR001853">
    <property type="entry name" value="DSBA-like_thioredoxin_dom"/>
</dbReference>
<keyword evidence="3" id="KW-1185">Reference proteome</keyword>
<evidence type="ECO:0000259" key="1">
    <source>
        <dbReference type="Pfam" id="PF01323"/>
    </source>
</evidence>
<evidence type="ECO:0000313" key="3">
    <source>
        <dbReference type="Proteomes" id="UP001528672"/>
    </source>
</evidence>
<protein>
    <submittedName>
        <fullName evidence="2">DsbA family protein</fullName>
    </submittedName>
</protein>
<sequence length="213" mass="22640">MSTPVTVTYLFDPLCGWCYGASPGIQALSQHPDVRLVLAPSGLFAGGGRVLDAAFAGYAWSNDQRIGQLTGQRFSEAYRHQVLGREGHPFDSTALGLALSAVALTAPEREVDTLRALQEARYVQGLDTSDATVVEALLRAWGLVSAAELLASGAPQLLEAHGSRVQGARRWMTRLGVSGVPALVLHGEGEPRLVSGQALYGGLEPLLRRLLPT</sequence>
<dbReference type="EMBL" id="JAQSIO010000009">
    <property type="protein sequence ID" value="MDD0816732.1"/>
    <property type="molecule type" value="Genomic_DNA"/>
</dbReference>
<reference evidence="2 3" key="1">
    <citation type="submission" date="2023-02" db="EMBL/GenBank/DDBJ databases">
        <title>Bacterial whole genome sequence for Curvibacter sp. HBC28.</title>
        <authorList>
            <person name="Le V."/>
            <person name="Ko S.-R."/>
            <person name="Ahn C.-Y."/>
            <person name="Oh H.-M."/>
        </authorList>
    </citation>
    <scope>NUCLEOTIDE SEQUENCE [LARGE SCALE GENOMIC DNA]</scope>
    <source>
        <strain evidence="2 3">HBC28</strain>
    </source>
</reference>
<dbReference type="Gene3D" id="3.40.30.10">
    <property type="entry name" value="Glutaredoxin"/>
    <property type="match status" value="1"/>
</dbReference>
<gene>
    <name evidence="2" type="ORF">PSQ39_18980</name>
</gene>
<comment type="caution">
    <text evidence="2">The sequence shown here is derived from an EMBL/GenBank/DDBJ whole genome shotgun (WGS) entry which is preliminary data.</text>
</comment>
<dbReference type="CDD" id="cd03025">
    <property type="entry name" value="DsbA_FrnE_like"/>
    <property type="match status" value="1"/>
</dbReference>
<dbReference type="InterPro" id="IPR036249">
    <property type="entry name" value="Thioredoxin-like_sf"/>
</dbReference>
<proteinExistence type="predicted"/>
<dbReference type="SUPFAM" id="SSF52833">
    <property type="entry name" value="Thioredoxin-like"/>
    <property type="match status" value="1"/>
</dbReference>
<organism evidence="2 3">
    <name type="scientific">Curvibacter microcysteis</name>
    <dbReference type="NCBI Taxonomy" id="3026419"/>
    <lineage>
        <taxon>Bacteria</taxon>
        <taxon>Pseudomonadati</taxon>
        <taxon>Pseudomonadota</taxon>
        <taxon>Betaproteobacteria</taxon>
        <taxon>Burkholderiales</taxon>
        <taxon>Comamonadaceae</taxon>
        <taxon>Curvibacter</taxon>
    </lineage>
</organism>
<evidence type="ECO:0000313" key="2">
    <source>
        <dbReference type="EMBL" id="MDD0816732.1"/>
    </source>
</evidence>
<feature type="domain" description="DSBA-like thioredoxin" evidence="1">
    <location>
        <begin position="6"/>
        <end position="196"/>
    </location>
</feature>
<dbReference type="Proteomes" id="UP001528672">
    <property type="component" value="Unassembled WGS sequence"/>
</dbReference>
<accession>A0ABT5MJH5</accession>